<keyword evidence="3" id="KW-1185">Reference proteome</keyword>
<reference evidence="3" key="1">
    <citation type="journal article" date="2015" name="BMC Genomics">
        <title>Genomic and transcriptomic analysis of the endophytic fungus Pestalotiopsis fici reveals its lifestyle and high potential for synthesis of natural products.</title>
        <authorList>
            <person name="Wang X."/>
            <person name="Zhang X."/>
            <person name="Liu L."/>
            <person name="Xiang M."/>
            <person name="Wang W."/>
            <person name="Sun X."/>
            <person name="Che Y."/>
            <person name="Guo L."/>
            <person name="Liu G."/>
            <person name="Guo L."/>
            <person name="Wang C."/>
            <person name="Yin W.B."/>
            <person name="Stadler M."/>
            <person name="Zhang X."/>
            <person name="Liu X."/>
        </authorList>
    </citation>
    <scope>NUCLEOTIDE SEQUENCE [LARGE SCALE GENOMIC DNA]</scope>
    <source>
        <strain evidence="3">W106-1 / CGMCC3.15140</strain>
    </source>
</reference>
<dbReference type="InParanoid" id="W3XM17"/>
<dbReference type="GeneID" id="19265137"/>
<protein>
    <recommendedName>
        <fullName evidence="4">Ubiquitin 3 binding protein But2 C-terminal domain-containing protein</fullName>
    </recommendedName>
</protein>
<name>W3XM17_PESFW</name>
<evidence type="ECO:0000313" key="3">
    <source>
        <dbReference type="Proteomes" id="UP000030651"/>
    </source>
</evidence>
<dbReference type="RefSeq" id="XP_007826896.1">
    <property type="nucleotide sequence ID" value="XM_007828705.1"/>
</dbReference>
<dbReference type="Proteomes" id="UP000030651">
    <property type="component" value="Unassembled WGS sequence"/>
</dbReference>
<feature type="chain" id="PRO_5004835231" description="Ubiquitin 3 binding protein But2 C-terminal domain-containing protein" evidence="1">
    <location>
        <begin position="20"/>
        <end position="187"/>
    </location>
</feature>
<accession>W3XM17</accession>
<gene>
    <name evidence="2" type="ORF">PFICI_00124</name>
</gene>
<dbReference type="AlphaFoldDB" id="W3XM17"/>
<proteinExistence type="predicted"/>
<evidence type="ECO:0000256" key="1">
    <source>
        <dbReference type="SAM" id="SignalP"/>
    </source>
</evidence>
<dbReference type="HOGENOM" id="CLU_125058_0_0_1"/>
<feature type="signal peptide" evidence="1">
    <location>
        <begin position="1"/>
        <end position="19"/>
    </location>
</feature>
<dbReference type="OMA" id="WTPCANT"/>
<dbReference type="KEGG" id="pfy:PFICI_00124"/>
<dbReference type="OrthoDB" id="4690195at2759"/>
<keyword evidence="1" id="KW-0732">Signal</keyword>
<dbReference type="EMBL" id="KI912109">
    <property type="protein sequence ID" value="ETS86296.1"/>
    <property type="molecule type" value="Genomic_DNA"/>
</dbReference>
<evidence type="ECO:0000313" key="2">
    <source>
        <dbReference type="EMBL" id="ETS86296.1"/>
    </source>
</evidence>
<sequence>MHGQAILATALPLVSYAIARPLESRDASTDITITKLSATFPSSGPYGDPEVDSFVTISVTYPDPAAADSATLSTTCTVSWPSGTDPAPTEWTDCVDPTLSFRLPTDGWTSTGNFQVELWETLTSDGAGLDAAHLLRMNPSDPSSADSLLWCQTYGKFTATQCTLSGPYGQTPRTVTISATEGSARPN</sequence>
<evidence type="ECO:0008006" key="4">
    <source>
        <dbReference type="Google" id="ProtNLM"/>
    </source>
</evidence>
<organism evidence="2 3">
    <name type="scientific">Pestalotiopsis fici (strain W106-1 / CGMCC3.15140)</name>
    <dbReference type="NCBI Taxonomy" id="1229662"/>
    <lineage>
        <taxon>Eukaryota</taxon>
        <taxon>Fungi</taxon>
        <taxon>Dikarya</taxon>
        <taxon>Ascomycota</taxon>
        <taxon>Pezizomycotina</taxon>
        <taxon>Sordariomycetes</taxon>
        <taxon>Xylariomycetidae</taxon>
        <taxon>Amphisphaeriales</taxon>
        <taxon>Sporocadaceae</taxon>
        <taxon>Pestalotiopsis</taxon>
    </lineage>
</organism>